<organism evidence="2 3">
    <name type="scientific">Phocaeicola acetigenes</name>
    <dbReference type="NCBI Taxonomy" id="3016083"/>
    <lineage>
        <taxon>Bacteria</taxon>
        <taxon>Pseudomonadati</taxon>
        <taxon>Bacteroidota</taxon>
        <taxon>Bacteroidia</taxon>
        <taxon>Bacteroidales</taxon>
        <taxon>Bacteroidaceae</taxon>
        <taxon>Phocaeicola</taxon>
    </lineage>
</organism>
<reference evidence="2" key="1">
    <citation type="submission" date="2022-12" db="EMBL/GenBank/DDBJ databases">
        <title>Phocaeicola acetigenes sp. nov., isolated feces from a healthy human.</title>
        <authorList>
            <person name="Do H."/>
            <person name="Ha Y.B."/>
            <person name="Kim J.-S."/>
            <person name="Suh M.K."/>
            <person name="Kim H.S."/>
            <person name="Lee J.-S."/>
        </authorList>
    </citation>
    <scope>NUCLEOTIDE SEQUENCE</scope>
    <source>
        <strain evidence="2">KGMB11183</strain>
    </source>
</reference>
<feature type="transmembrane region" description="Helical" evidence="1">
    <location>
        <begin position="90"/>
        <end position="110"/>
    </location>
</feature>
<keyword evidence="3" id="KW-1185">Reference proteome</keyword>
<feature type="transmembrane region" description="Helical" evidence="1">
    <location>
        <begin position="66"/>
        <end position="84"/>
    </location>
</feature>
<keyword evidence="1" id="KW-0472">Membrane</keyword>
<evidence type="ECO:0000256" key="1">
    <source>
        <dbReference type="SAM" id="Phobius"/>
    </source>
</evidence>
<protein>
    <submittedName>
        <fullName evidence="2">Uncharacterized protein</fullName>
    </submittedName>
</protein>
<sequence length="149" mass="16904">MKLFGKLLLLSLSGVLLEFVLRYIDVYITKLDSHFSFSILLGGIFYAILFYIALSKYEKSAGMLKVLLPLYIGMLILSLPSHIFFFKESVILLCQDFCNIAITATAVLYYCHHKKAVLLAGGLCWLLLATCIRTLVLDYWGDNIYPIFS</sequence>
<dbReference type="EMBL" id="JAPZVM010000012">
    <property type="protein sequence ID" value="MCZ8373426.1"/>
    <property type="molecule type" value="Genomic_DNA"/>
</dbReference>
<proteinExistence type="predicted"/>
<dbReference type="Proteomes" id="UP001141933">
    <property type="component" value="Unassembled WGS sequence"/>
</dbReference>
<accession>A0ABT4PK31</accession>
<feature type="transmembrane region" description="Helical" evidence="1">
    <location>
        <begin position="32"/>
        <end position="54"/>
    </location>
</feature>
<dbReference type="RefSeq" id="WP_269878760.1">
    <property type="nucleotide sequence ID" value="NZ_JAPZVM010000012.1"/>
</dbReference>
<keyword evidence="1" id="KW-0812">Transmembrane</keyword>
<gene>
    <name evidence="2" type="ORF">O6P32_12035</name>
</gene>
<evidence type="ECO:0000313" key="3">
    <source>
        <dbReference type="Proteomes" id="UP001141933"/>
    </source>
</evidence>
<comment type="caution">
    <text evidence="2">The sequence shown here is derived from an EMBL/GenBank/DDBJ whole genome shotgun (WGS) entry which is preliminary data.</text>
</comment>
<keyword evidence="1" id="KW-1133">Transmembrane helix</keyword>
<feature type="transmembrane region" description="Helical" evidence="1">
    <location>
        <begin position="117"/>
        <end position="136"/>
    </location>
</feature>
<name>A0ABT4PK31_9BACT</name>
<evidence type="ECO:0000313" key="2">
    <source>
        <dbReference type="EMBL" id="MCZ8373426.1"/>
    </source>
</evidence>